<dbReference type="SUPFAM" id="SSF52058">
    <property type="entry name" value="L domain-like"/>
    <property type="match status" value="1"/>
</dbReference>
<dbReference type="GeneID" id="20653878"/>
<dbReference type="InParanoid" id="G4YFR9"/>
<keyword evidence="1" id="KW-0433">Leucine-rich repeat</keyword>
<dbReference type="KEGG" id="psoj:PHYSODRAFT_469924"/>
<evidence type="ECO:0000256" key="2">
    <source>
        <dbReference type="ARBA" id="ARBA00022737"/>
    </source>
</evidence>
<protein>
    <recommendedName>
        <fullName evidence="5">Leucine-rich repeat-containing N-terminal plant-type domain-containing protein</fullName>
    </recommendedName>
</protein>
<dbReference type="InterPro" id="IPR050333">
    <property type="entry name" value="SLRP"/>
</dbReference>
<organism evidence="3 4">
    <name type="scientific">Phytophthora sojae (strain P6497)</name>
    <name type="common">Soybean stem and root rot agent</name>
    <name type="synonym">Phytophthora megasperma f. sp. glycines</name>
    <dbReference type="NCBI Taxonomy" id="1094619"/>
    <lineage>
        <taxon>Eukaryota</taxon>
        <taxon>Sar</taxon>
        <taxon>Stramenopiles</taxon>
        <taxon>Oomycota</taxon>
        <taxon>Peronosporomycetes</taxon>
        <taxon>Peronosporales</taxon>
        <taxon>Peronosporaceae</taxon>
        <taxon>Phytophthora</taxon>
    </lineage>
</organism>
<dbReference type="Gene3D" id="3.80.10.10">
    <property type="entry name" value="Ribonuclease Inhibitor"/>
    <property type="match status" value="1"/>
</dbReference>
<keyword evidence="4" id="KW-1185">Reference proteome</keyword>
<evidence type="ECO:0008006" key="5">
    <source>
        <dbReference type="Google" id="ProtNLM"/>
    </source>
</evidence>
<name>G4YFR9_PHYSP</name>
<dbReference type="InterPro" id="IPR032675">
    <property type="entry name" value="LRR_dom_sf"/>
</dbReference>
<evidence type="ECO:0000313" key="4">
    <source>
        <dbReference type="Proteomes" id="UP000002640"/>
    </source>
</evidence>
<dbReference type="SMR" id="G4YFR9"/>
<accession>G4YFR9</accession>
<dbReference type="OMA" id="CASPMAD"/>
<feature type="non-terminal residue" evidence="3">
    <location>
        <position position="1"/>
    </location>
</feature>
<reference evidence="3 4" key="1">
    <citation type="journal article" date="2006" name="Science">
        <title>Phytophthora genome sequences uncover evolutionary origins and mechanisms of pathogenesis.</title>
        <authorList>
            <person name="Tyler B.M."/>
            <person name="Tripathy S."/>
            <person name="Zhang X."/>
            <person name="Dehal P."/>
            <person name="Jiang R.H."/>
            <person name="Aerts A."/>
            <person name="Arredondo F.D."/>
            <person name="Baxter L."/>
            <person name="Bensasson D."/>
            <person name="Beynon J.L."/>
            <person name="Chapman J."/>
            <person name="Damasceno C.M."/>
            <person name="Dorrance A.E."/>
            <person name="Dou D."/>
            <person name="Dickerman A.W."/>
            <person name="Dubchak I.L."/>
            <person name="Garbelotto M."/>
            <person name="Gijzen M."/>
            <person name="Gordon S.G."/>
            <person name="Govers F."/>
            <person name="Grunwald N.J."/>
            <person name="Huang W."/>
            <person name="Ivors K.L."/>
            <person name="Jones R.W."/>
            <person name="Kamoun S."/>
            <person name="Krampis K."/>
            <person name="Lamour K.H."/>
            <person name="Lee M.K."/>
            <person name="McDonald W.H."/>
            <person name="Medina M."/>
            <person name="Meijer H.J."/>
            <person name="Nordberg E.K."/>
            <person name="Maclean D.J."/>
            <person name="Ospina-Giraldo M.D."/>
            <person name="Morris P.F."/>
            <person name="Phuntumart V."/>
            <person name="Putnam N.H."/>
            <person name="Rash S."/>
            <person name="Rose J.K."/>
            <person name="Sakihama Y."/>
            <person name="Salamov A.A."/>
            <person name="Savidor A."/>
            <person name="Scheuring C.F."/>
            <person name="Smith B.M."/>
            <person name="Sobral B.W."/>
            <person name="Terry A."/>
            <person name="Torto-Alalibo T.A."/>
            <person name="Win J."/>
            <person name="Xu Z."/>
            <person name="Zhang H."/>
            <person name="Grigoriev I.V."/>
            <person name="Rokhsar D.S."/>
            <person name="Boore J.L."/>
        </authorList>
    </citation>
    <scope>NUCLEOTIDE SEQUENCE [LARGE SCALE GENOMIC DNA]</scope>
    <source>
        <strain evidence="3 4">P6497</strain>
    </source>
</reference>
<dbReference type="EMBL" id="JH159151">
    <property type="protein sequence ID" value="EGZ27646.1"/>
    <property type="molecule type" value="Genomic_DNA"/>
</dbReference>
<evidence type="ECO:0000256" key="1">
    <source>
        <dbReference type="ARBA" id="ARBA00022614"/>
    </source>
</evidence>
<gene>
    <name evidence="3" type="ORF">PHYSODRAFT_469924</name>
</gene>
<dbReference type="AlphaFoldDB" id="G4YFR9"/>
<proteinExistence type="predicted"/>
<dbReference type="PANTHER" id="PTHR45712">
    <property type="entry name" value="AGAP008170-PA"/>
    <property type="match status" value="1"/>
</dbReference>
<evidence type="ECO:0000313" key="3">
    <source>
        <dbReference type="EMBL" id="EGZ27646.1"/>
    </source>
</evidence>
<dbReference type="Proteomes" id="UP000002640">
    <property type="component" value="Unassembled WGS sequence"/>
</dbReference>
<keyword evidence="2" id="KW-0677">Repeat</keyword>
<sequence length="238" mass="26669">LSIIHCPGLEMPSDFQRLENLAVLPIYNTTIVRWDASSSVSATAHTRLIVVFVGKSRMEEVPQGLLQPLPASLMAIHFSHTNLKTIPDDLYLRWHAMAAIGFEFSELTEIPYQMFFSPVYTLALAGNQIETIPTLAMMPPGMIIPQLRLAHNPLKELSASLMDPTPFIYSLNVQNTSLTAISAWVKTNTKVVWAYETPFCASPMADPTLAYQVMCFDRPAGQESYFPMERFDSLYAYA</sequence>
<dbReference type="RefSeq" id="XP_009514921.1">
    <property type="nucleotide sequence ID" value="XM_009516626.1"/>
</dbReference>
<dbReference type="PANTHER" id="PTHR45712:SF22">
    <property type="entry name" value="INSULIN-LIKE GROWTH FACTOR-BINDING PROTEIN COMPLEX ACID LABILE SUBUNIT"/>
    <property type="match status" value="1"/>
</dbReference>